<dbReference type="AlphaFoldDB" id="A0A1F7L1C4"/>
<accession>A0A1F7L1C4</accession>
<reference evidence="1 2" key="1">
    <citation type="journal article" date="2016" name="Nat. Commun.">
        <title>Thousands of microbial genomes shed light on interconnected biogeochemical processes in an aquifer system.</title>
        <authorList>
            <person name="Anantharaman K."/>
            <person name="Brown C.T."/>
            <person name="Hug L.A."/>
            <person name="Sharon I."/>
            <person name="Castelle C.J."/>
            <person name="Probst A.J."/>
            <person name="Thomas B.C."/>
            <person name="Singh A."/>
            <person name="Wilkins M.J."/>
            <person name="Karaoz U."/>
            <person name="Brodie E.L."/>
            <person name="Williams K.H."/>
            <person name="Hubbard S.S."/>
            <person name="Banfield J.F."/>
        </authorList>
    </citation>
    <scope>NUCLEOTIDE SEQUENCE [LARGE SCALE GENOMIC DNA]</scope>
</reference>
<proteinExistence type="predicted"/>
<evidence type="ECO:0000313" key="2">
    <source>
        <dbReference type="Proteomes" id="UP000177050"/>
    </source>
</evidence>
<dbReference type="Proteomes" id="UP000177050">
    <property type="component" value="Unassembled WGS sequence"/>
</dbReference>
<gene>
    <name evidence="1" type="ORF">A3K52_04095</name>
</gene>
<comment type="caution">
    <text evidence="1">The sequence shown here is derived from an EMBL/GenBank/DDBJ whole genome shotgun (WGS) entry which is preliminary data.</text>
</comment>
<name>A0A1F7L1C4_9BACT</name>
<sequence length="102" mass="11989">MGQTITEAERTKIYDDLADLMIDAVERDDLPFKEMKQSCTYILETLDTIKTEEELLEFLRTLGEKWKTYAIELVRYEGQKKEVQDQAKIQEIQSKLANFLHA</sequence>
<organism evidence="1 2">
    <name type="scientific">Candidatus Roizmanbacteria bacterium RIFOXYD1_FULL_38_12</name>
    <dbReference type="NCBI Taxonomy" id="1802093"/>
    <lineage>
        <taxon>Bacteria</taxon>
        <taxon>Candidatus Roizmaniibacteriota</taxon>
    </lineage>
</organism>
<evidence type="ECO:0000313" key="1">
    <source>
        <dbReference type="EMBL" id="OGK73932.1"/>
    </source>
</evidence>
<protein>
    <submittedName>
        <fullName evidence="1">Uncharacterized protein</fullName>
    </submittedName>
</protein>
<dbReference type="EMBL" id="MGBR01000001">
    <property type="protein sequence ID" value="OGK73932.1"/>
    <property type="molecule type" value="Genomic_DNA"/>
</dbReference>